<organism evidence="1 2">
    <name type="scientific">Romanomermis culicivorax</name>
    <name type="common">Nematode worm</name>
    <dbReference type="NCBI Taxonomy" id="13658"/>
    <lineage>
        <taxon>Eukaryota</taxon>
        <taxon>Metazoa</taxon>
        <taxon>Ecdysozoa</taxon>
        <taxon>Nematoda</taxon>
        <taxon>Enoplea</taxon>
        <taxon>Dorylaimia</taxon>
        <taxon>Mermithida</taxon>
        <taxon>Mermithoidea</taxon>
        <taxon>Mermithidae</taxon>
        <taxon>Romanomermis</taxon>
    </lineage>
</organism>
<sequence length="122" mass="14740">AFYEHAYAGTYYPFKNSPYEQKQEIEKYHHHPDFEDVNVTTTDLQELFMRYPDFEREWKTQLPSRRQFFFNDWLQKVEGPEIMELADDIFFDANVQPLPLESDQPIIFDGMGLFTVDWDQKS</sequence>
<accession>A0A915I0A8</accession>
<dbReference type="WBParaSite" id="nRc.2.0.1.t07561-RA">
    <property type="protein sequence ID" value="nRc.2.0.1.t07561-RA"/>
    <property type="gene ID" value="nRc.2.0.1.g07561"/>
</dbReference>
<name>A0A915I0A8_ROMCU</name>
<evidence type="ECO:0000313" key="2">
    <source>
        <dbReference type="WBParaSite" id="nRc.2.0.1.t07561-RA"/>
    </source>
</evidence>
<dbReference type="AlphaFoldDB" id="A0A915I0A8"/>
<evidence type="ECO:0000313" key="1">
    <source>
        <dbReference type="Proteomes" id="UP000887565"/>
    </source>
</evidence>
<keyword evidence="1" id="KW-1185">Reference proteome</keyword>
<proteinExistence type="predicted"/>
<reference evidence="2" key="1">
    <citation type="submission" date="2022-11" db="UniProtKB">
        <authorList>
            <consortium name="WormBaseParasite"/>
        </authorList>
    </citation>
    <scope>IDENTIFICATION</scope>
</reference>
<dbReference type="Proteomes" id="UP000887565">
    <property type="component" value="Unplaced"/>
</dbReference>
<protein>
    <submittedName>
        <fullName evidence="2">Uncharacterized protein</fullName>
    </submittedName>
</protein>